<feature type="transmembrane region" description="Helical" evidence="6">
    <location>
        <begin position="73"/>
        <end position="93"/>
    </location>
</feature>
<sequence length="216" mass="22631">MPRPTGAACCCSARGLALIYAGLDQGKRLDWFGSGTVTALLAGGAALVVCFLINEAVVAEPWASPTVLMSRNVLLGVATLITYMITNLSNTMLVPTFLTAVAGLRPEQMGSLLLVYTALPICVVVLVAIYLLRRIDARFVMILGLTSFAIAAWMGTRVTGAWSLDDFIPIALAQALGQRLTFWGAIAGLLLVSLMRSAPPGPLTPNGTQAGSNGAH</sequence>
<comment type="subcellular location">
    <subcellularLocation>
        <location evidence="1">Membrane</location>
        <topology evidence="1">Multi-pass membrane protein</topology>
    </subcellularLocation>
</comment>
<dbReference type="HOGENOM" id="CLU_1276758_0_0_5"/>
<keyword evidence="5 6" id="KW-0472">Membrane</keyword>
<dbReference type="AlphaFoldDB" id="S3H8I8"/>
<keyword evidence="2" id="KW-0813">Transport</keyword>
<dbReference type="SUPFAM" id="SSF103473">
    <property type="entry name" value="MFS general substrate transporter"/>
    <property type="match status" value="1"/>
</dbReference>
<evidence type="ECO:0000313" key="7">
    <source>
        <dbReference type="EMBL" id="EPE95177.1"/>
    </source>
</evidence>
<evidence type="ECO:0000256" key="1">
    <source>
        <dbReference type="ARBA" id="ARBA00004141"/>
    </source>
</evidence>
<evidence type="ECO:0000313" key="8">
    <source>
        <dbReference type="Proteomes" id="UP000014411"/>
    </source>
</evidence>
<protein>
    <submittedName>
        <fullName evidence="7">Transport protein permease</fullName>
    </submittedName>
</protein>
<feature type="transmembrane region" description="Helical" evidence="6">
    <location>
        <begin position="176"/>
        <end position="195"/>
    </location>
</feature>
<evidence type="ECO:0000256" key="2">
    <source>
        <dbReference type="ARBA" id="ARBA00022448"/>
    </source>
</evidence>
<keyword evidence="3 6" id="KW-0812">Transmembrane</keyword>
<evidence type="ECO:0000256" key="3">
    <source>
        <dbReference type="ARBA" id="ARBA00022692"/>
    </source>
</evidence>
<evidence type="ECO:0000256" key="6">
    <source>
        <dbReference type="SAM" id="Phobius"/>
    </source>
</evidence>
<feature type="transmembrane region" description="Helical" evidence="6">
    <location>
        <begin position="113"/>
        <end position="132"/>
    </location>
</feature>
<dbReference type="RefSeq" id="WP_016556909.1">
    <property type="nucleotide sequence ID" value="NZ_AEYE02000031.1"/>
</dbReference>
<accession>S3H8I8</accession>
<evidence type="ECO:0000256" key="5">
    <source>
        <dbReference type="ARBA" id="ARBA00023136"/>
    </source>
</evidence>
<evidence type="ECO:0000256" key="4">
    <source>
        <dbReference type="ARBA" id="ARBA00022989"/>
    </source>
</evidence>
<keyword evidence="4 6" id="KW-1133">Transmembrane helix</keyword>
<dbReference type="GO" id="GO:0016020">
    <property type="term" value="C:membrane"/>
    <property type="evidence" value="ECO:0007669"/>
    <property type="project" value="UniProtKB-SubCell"/>
</dbReference>
<dbReference type="PANTHER" id="PTHR42718:SF9">
    <property type="entry name" value="MAJOR FACILITATOR SUPERFAMILY MULTIDRUG TRANSPORTER MFSC"/>
    <property type="match status" value="1"/>
</dbReference>
<dbReference type="PANTHER" id="PTHR42718">
    <property type="entry name" value="MAJOR FACILITATOR SUPERFAMILY MULTIDRUG TRANSPORTER MFSC"/>
    <property type="match status" value="1"/>
</dbReference>
<name>S3H8I8_9HYPH</name>
<feature type="transmembrane region" description="Helical" evidence="6">
    <location>
        <begin position="139"/>
        <end position="156"/>
    </location>
</feature>
<reference evidence="7 8" key="1">
    <citation type="journal article" date="2012" name="J. Bacteriol.">
        <title>Genome sequence of Rhizobium grahamii CCGE502, a broad-host-range symbiont with low nodulation competitiveness in Phaseolus vulgaris.</title>
        <authorList>
            <person name="Althabegoiti M.J."/>
            <person name="Lozano L."/>
            <person name="Torres-Tejerizo G."/>
            <person name="Ormeno-Orrillo E."/>
            <person name="Rogel M.A."/>
            <person name="Gonzalez V."/>
            <person name="Martinez-Romero E."/>
        </authorList>
    </citation>
    <scope>NUCLEOTIDE SEQUENCE [LARGE SCALE GENOMIC DNA]</scope>
    <source>
        <strain evidence="7 8">CCGE 502</strain>
    </source>
</reference>
<dbReference type="Proteomes" id="UP000014411">
    <property type="component" value="Unassembled WGS sequence"/>
</dbReference>
<keyword evidence="8" id="KW-1185">Reference proteome</keyword>
<organism evidence="7 8">
    <name type="scientific">Rhizobium grahamii CCGE 502</name>
    <dbReference type="NCBI Taxonomy" id="990285"/>
    <lineage>
        <taxon>Bacteria</taxon>
        <taxon>Pseudomonadati</taxon>
        <taxon>Pseudomonadota</taxon>
        <taxon>Alphaproteobacteria</taxon>
        <taxon>Hyphomicrobiales</taxon>
        <taxon>Rhizobiaceae</taxon>
        <taxon>Rhizobium/Agrobacterium group</taxon>
        <taxon>Rhizobium</taxon>
    </lineage>
</organism>
<dbReference type="EMBL" id="AEYE02000031">
    <property type="protein sequence ID" value="EPE95177.1"/>
    <property type="molecule type" value="Genomic_DNA"/>
</dbReference>
<proteinExistence type="predicted"/>
<comment type="caution">
    <text evidence="7">The sequence shown here is derived from an EMBL/GenBank/DDBJ whole genome shotgun (WGS) entry which is preliminary data.</text>
</comment>
<gene>
    <name evidence="7" type="ORF">RGCCGE502_24853</name>
</gene>
<feature type="transmembrane region" description="Helical" evidence="6">
    <location>
        <begin position="31"/>
        <end position="53"/>
    </location>
</feature>
<dbReference type="InterPro" id="IPR036259">
    <property type="entry name" value="MFS_trans_sf"/>
</dbReference>
<dbReference type="STRING" id="990285.RGCCGE502_24853"/>
<dbReference type="eggNOG" id="COG0477">
    <property type="taxonomic scope" value="Bacteria"/>
</dbReference>